<proteinExistence type="inferred from homology"/>
<keyword evidence="3" id="KW-0813">Transport</keyword>
<dbReference type="SUPFAM" id="SSF53807">
    <property type="entry name" value="Helical backbone' metal receptor"/>
    <property type="match status" value="1"/>
</dbReference>
<sequence>MILGREYQKDIYNLLTNIAPTVLIDWSSFPSFQDNFRYIAQVLGKEEEAKQVFDQYQARIQQFQQSMGKRLEGIEVSVIGFSEQNIKTFSRDATFNQIIDDAGLKRIAIQKNQKERFLELSIESLNDYDADVLFVINESQDKQLSYLKNPLWSQLKAVKNKQVYQVEPDIWYAGGPLGANKILDDLLKYLVKEP</sequence>
<dbReference type="Gene3D" id="3.40.50.1980">
    <property type="entry name" value="Nitrogenase molybdenum iron protein domain"/>
    <property type="match status" value="1"/>
</dbReference>
<dbReference type="PANTHER" id="PTHR30532:SF25">
    <property type="entry name" value="IRON(III) DICITRATE-BINDING PERIPLASMIC PROTEIN"/>
    <property type="match status" value="1"/>
</dbReference>
<evidence type="ECO:0000256" key="2">
    <source>
        <dbReference type="ARBA" id="ARBA00008814"/>
    </source>
</evidence>
<gene>
    <name evidence="6" type="ORF">NIES267_56270</name>
</gene>
<organism evidence="6 7">
    <name type="scientific">Calothrix parasitica NIES-267</name>
    <dbReference type="NCBI Taxonomy" id="1973488"/>
    <lineage>
        <taxon>Bacteria</taxon>
        <taxon>Bacillati</taxon>
        <taxon>Cyanobacteriota</taxon>
        <taxon>Cyanophyceae</taxon>
        <taxon>Nostocales</taxon>
        <taxon>Calotrichaceae</taxon>
        <taxon>Calothrix</taxon>
    </lineage>
</organism>
<dbReference type="InterPro" id="IPR002491">
    <property type="entry name" value="ABC_transptr_periplasmic_BD"/>
</dbReference>
<dbReference type="EMBL" id="AP018227">
    <property type="protein sequence ID" value="BAY86121.1"/>
    <property type="molecule type" value="Genomic_DNA"/>
</dbReference>
<comment type="subcellular location">
    <subcellularLocation>
        <location evidence="1">Cell envelope</location>
    </subcellularLocation>
</comment>
<dbReference type="PANTHER" id="PTHR30532">
    <property type="entry name" value="IRON III DICITRATE-BINDING PERIPLASMIC PROTEIN"/>
    <property type="match status" value="1"/>
</dbReference>
<dbReference type="PROSITE" id="PS50983">
    <property type="entry name" value="FE_B12_PBP"/>
    <property type="match status" value="1"/>
</dbReference>
<accession>A0A1Z4LY92</accession>
<dbReference type="InterPro" id="IPR051313">
    <property type="entry name" value="Bact_iron-sidero_bind"/>
</dbReference>
<evidence type="ECO:0000256" key="3">
    <source>
        <dbReference type="ARBA" id="ARBA00022448"/>
    </source>
</evidence>
<feature type="domain" description="Fe/B12 periplasmic-binding" evidence="5">
    <location>
        <begin position="1"/>
        <end position="194"/>
    </location>
</feature>
<evidence type="ECO:0000313" key="7">
    <source>
        <dbReference type="Proteomes" id="UP000218418"/>
    </source>
</evidence>
<dbReference type="Pfam" id="PF01497">
    <property type="entry name" value="Peripla_BP_2"/>
    <property type="match status" value="1"/>
</dbReference>
<dbReference type="Proteomes" id="UP000218418">
    <property type="component" value="Chromosome"/>
</dbReference>
<evidence type="ECO:0000256" key="4">
    <source>
        <dbReference type="ARBA" id="ARBA00022729"/>
    </source>
</evidence>
<dbReference type="GO" id="GO:0030288">
    <property type="term" value="C:outer membrane-bounded periplasmic space"/>
    <property type="evidence" value="ECO:0007669"/>
    <property type="project" value="TreeGrafter"/>
</dbReference>
<protein>
    <submittedName>
        <fullName evidence="6">Iron(III) dicitrate-binding periplasmic protein</fullName>
    </submittedName>
</protein>
<dbReference type="CDD" id="cd01146">
    <property type="entry name" value="FhuD"/>
    <property type="match status" value="1"/>
</dbReference>
<keyword evidence="4" id="KW-0732">Signal</keyword>
<evidence type="ECO:0000256" key="1">
    <source>
        <dbReference type="ARBA" id="ARBA00004196"/>
    </source>
</evidence>
<comment type="similarity">
    <text evidence="2">Belongs to the bacterial solute-binding protein 8 family.</text>
</comment>
<dbReference type="AlphaFoldDB" id="A0A1Z4LY92"/>
<reference evidence="6 7" key="1">
    <citation type="submission" date="2017-06" db="EMBL/GenBank/DDBJ databases">
        <title>Genome sequencing of cyanobaciteial culture collection at National Institute for Environmental Studies (NIES).</title>
        <authorList>
            <person name="Hirose Y."/>
            <person name="Shimura Y."/>
            <person name="Fujisawa T."/>
            <person name="Nakamura Y."/>
            <person name="Kawachi M."/>
        </authorList>
    </citation>
    <scope>NUCLEOTIDE SEQUENCE [LARGE SCALE GENOMIC DNA]</scope>
    <source>
        <strain evidence="6 7">NIES-267</strain>
    </source>
</reference>
<evidence type="ECO:0000259" key="5">
    <source>
        <dbReference type="PROSITE" id="PS50983"/>
    </source>
</evidence>
<keyword evidence="7" id="KW-1185">Reference proteome</keyword>
<dbReference type="GO" id="GO:1901678">
    <property type="term" value="P:iron coordination entity transport"/>
    <property type="evidence" value="ECO:0007669"/>
    <property type="project" value="UniProtKB-ARBA"/>
</dbReference>
<name>A0A1Z4LY92_9CYAN</name>
<evidence type="ECO:0000313" key="6">
    <source>
        <dbReference type="EMBL" id="BAY86121.1"/>
    </source>
</evidence>